<protein>
    <submittedName>
        <fullName evidence="3">Uncharacterized protein</fullName>
    </submittedName>
</protein>
<keyword evidence="2" id="KW-0732">Signal</keyword>
<dbReference type="Proteomes" id="UP000230731">
    <property type="component" value="Unassembled WGS sequence"/>
</dbReference>
<proteinExistence type="predicted"/>
<evidence type="ECO:0000313" key="3">
    <source>
        <dbReference type="EMBL" id="PIT97795.1"/>
    </source>
</evidence>
<gene>
    <name evidence="3" type="ORF">COT71_04205</name>
</gene>
<sequence>MDMLSGGLKRVMLAAAGLTLLLPAVPAAALDIDNLRAELEARRAERAAAREQRMQERADRLSELFGPAETSDSPGGGAEQADGSPCSCSARMSYSSPDLQFRNGVLTFIPRADVSVRTHGEAIEDNWTVDLDWTGTATFTSSDVPAPVPVAFSGRQHVVGGRCGNNRYSYRGLALPEVPFTGIAQTLFTTGSKLDGLVRMQTNLTGCDSDTEHKQFPFTVRTFGNLLVKNWHSAR</sequence>
<accession>A0A2M6WYD6</accession>
<evidence type="ECO:0000256" key="2">
    <source>
        <dbReference type="SAM" id="SignalP"/>
    </source>
</evidence>
<feature type="compositionally biased region" description="Basic and acidic residues" evidence="1">
    <location>
        <begin position="47"/>
        <end position="62"/>
    </location>
</feature>
<dbReference type="AlphaFoldDB" id="A0A2M6WYD6"/>
<evidence type="ECO:0000313" key="4">
    <source>
        <dbReference type="Proteomes" id="UP000230731"/>
    </source>
</evidence>
<evidence type="ECO:0000256" key="1">
    <source>
        <dbReference type="SAM" id="MobiDB-lite"/>
    </source>
</evidence>
<feature type="region of interest" description="Disordered" evidence="1">
    <location>
        <begin position="47"/>
        <end position="86"/>
    </location>
</feature>
<organism evidence="3 4">
    <name type="scientific">Candidatus Andersenbacteria bacterium CG10_big_fil_rev_8_21_14_0_10_54_11</name>
    <dbReference type="NCBI Taxonomy" id="1974485"/>
    <lineage>
        <taxon>Bacteria</taxon>
        <taxon>Candidatus Anderseniibacteriota</taxon>
    </lineage>
</organism>
<comment type="caution">
    <text evidence="3">The sequence shown here is derived from an EMBL/GenBank/DDBJ whole genome shotgun (WGS) entry which is preliminary data.</text>
</comment>
<feature type="signal peptide" evidence="2">
    <location>
        <begin position="1"/>
        <end position="29"/>
    </location>
</feature>
<dbReference type="EMBL" id="PEZP01000044">
    <property type="protein sequence ID" value="PIT97795.1"/>
    <property type="molecule type" value="Genomic_DNA"/>
</dbReference>
<feature type="chain" id="PRO_5014772996" evidence="2">
    <location>
        <begin position="30"/>
        <end position="235"/>
    </location>
</feature>
<reference evidence="4" key="1">
    <citation type="submission" date="2017-09" db="EMBL/GenBank/DDBJ databases">
        <title>Depth-based differentiation of microbial function through sediment-hosted aquifers and enrichment of novel symbionts in the deep terrestrial subsurface.</title>
        <authorList>
            <person name="Probst A.J."/>
            <person name="Ladd B."/>
            <person name="Jarett J.K."/>
            <person name="Geller-Mcgrath D.E."/>
            <person name="Sieber C.M.K."/>
            <person name="Emerson J.B."/>
            <person name="Anantharaman K."/>
            <person name="Thomas B.C."/>
            <person name="Malmstrom R."/>
            <person name="Stieglmeier M."/>
            <person name="Klingl A."/>
            <person name="Woyke T."/>
            <person name="Ryan C.M."/>
            <person name="Banfield J.F."/>
        </authorList>
    </citation>
    <scope>NUCLEOTIDE SEQUENCE [LARGE SCALE GENOMIC DNA]</scope>
</reference>
<name>A0A2M6WYD6_9BACT</name>